<sequence>MMVGSAVSIHDGKLSVLGTTTILSDVDEKVVLTPNISGNGAVLGVVSAACGGGCSHCVFPIGKLQGLRFMCLFRFKLWWMTQRMGSSASEIPFETQFLLVEAPASGNKPASYTVFLPLIDGSFRSVLQGNAENVIEICVQSGDPAVDGFQGNNLVFVGTGTDPFDVITDSVRSVEKHLQTFSHRETKQLPDMMNWFGWCTWDAFYTDVSADGIRKGLRSFKEGGVVPRFLIIDDGWQTVEQDPVSQEFKAYNTANFANRLTDIKENHKFRQDEKDGNHKGLTDIVAEIKQENLVKYVYVWHSITGYWGGVRPGAMTRYRSEITFPVSSPGVQPNQSCEAFGNIVSNGLGLVHPDDIFNFYDDLHSYLASAGVDGVKVDVQSILETLGGGHGGRVKLSGKYHRALEASVACNFPANGIISCMSHNTDSLYHAKSNAVIRASDDFFPNDPASHTIHVASVAYNTVFLGEFMQPDWDMFHSLHPMAEYHGAARAIGGCPIYVSDKPGCHDFNLLKKLVLPDRSILRANLPGRPTVDCLFSDPLRDNRSILKIWNANDCTGVVGAFNCQGAGWCKVEKMNLIHDDNPSEITGTIQPKDIPYLSRIAGNGWNGDSVIYSHRAGALKYLHHGEMIDITLKSKEYEIFTVVPVKEKLISGGGGISFCAIGLVDMFNSGGAVKEINSEEELEVGDGVVFTVKLRGSGRFGAYASVEPKRIQLDSEDVGFDYDEKSGLVVLTVGEAREELYITKMNFQF</sequence>
<evidence type="ECO:0000313" key="5">
    <source>
        <dbReference type="EMBL" id="KMZ59198.1"/>
    </source>
</evidence>
<evidence type="ECO:0000256" key="4">
    <source>
        <dbReference type="ARBA" id="ARBA00049426"/>
    </source>
</evidence>
<dbReference type="Gene3D" id="3.20.20.70">
    <property type="entry name" value="Aldolase class I"/>
    <property type="match status" value="1"/>
</dbReference>
<organism evidence="5 6">
    <name type="scientific">Zostera marina</name>
    <name type="common">Eelgrass</name>
    <dbReference type="NCBI Taxonomy" id="29655"/>
    <lineage>
        <taxon>Eukaryota</taxon>
        <taxon>Viridiplantae</taxon>
        <taxon>Streptophyta</taxon>
        <taxon>Embryophyta</taxon>
        <taxon>Tracheophyta</taxon>
        <taxon>Spermatophyta</taxon>
        <taxon>Magnoliopsida</taxon>
        <taxon>Liliopsida</taxon>
        <taxon>Zosteraceae</taxon>
        <taxon>Zostera</taxon>
    </lineage>
</organism>
<dbReference type="PANTHER" id="PTHR31268">
    <property type="match status" value="1"/>
</dbReference>
<proteinExistence type="inferred from homology"/>
<dbReference type="GO" id="GO:0047274">
    <property type="term" value="F:galactinol-sucrose galactosyltransferase activity"/>
    <property type="evidence" value="ECO:0007669"/>
    <property type="project" value="UniProtKB-EC"/>
</dbReference>
<dbReference type="EC" id="2.4.1.82" evidence="2"/>
<reference evidence="6" key="1">
    <citation type="journal article" date="2016" name="Nature">
        <title>The genome of the seagrass Zostera marina reveals angiosperm adaptation to the sea.</title>
        <authorList>
            <person name="Olsen J.L."/>
            <person name="Rouze P."/>
            <person name="Verhelst B."/>
            <person name="Lin Y.-C."/>
            <person name="Bayer T."/>
            <person name="Collen J."/>
            <person name="Dattolo E."/>
            <person name="De Paoli E."/>
            <person name="Dittami S."/>
            <person name="Maumus F."/>
            <person name="Michel G."/>
            <person name="Kersting A."/>
            <person name="Lauritano C."/>
            <person name="Lohaus R."/>
            <person name="Toepel M."/>
            <person name="Tonon T."/>
            <person name="Vanneste K."/>
            <person name="Amirebrahimi M."/>
            <person name="Brakel J."/>
            <person name="Bostroem C."/>
            <person name="Chovatia M."/>
            <person name="Grimwood J."/>
            <person name="Jenkins J.W."/>
            <person name="Jueterbock A."/>
            <person name="Mraz A."/>
            <person name="Stam W.T."/>
            <person name="Tice H."/>
            <person name="Bornberg-Bauer E."/>
            <person name="Green P.J."/>
            <person name="Pearson G.A."/>
            <person name="Procaccini G."/>
            <person name="Duarte C.M."/>
            <person name="Schmutz J."/>
            <person name="Reusch T.B.H."/>
            <person name="Van de Peer Y."/>
        </authorList>
    </citation>
    <scope>NUCLEOTIDE SEQUENCE [LARGE SCALE GENOMIC DNA]</scope>
    <source>
        <strain evidence="6">cv. Finnish</strain>
    </source>
</reference>
<evidence type="ECO:0000256" key="1">
    <source>
        <dbReference type="ARBA" id="ARBA00007240"/>
    </source>
</evidence>
<name>A0A0K9NRI0_ZOSMR</name>
<evidence type="ECO:0000256" key="2">
    <source>
        <dbReference type="ARBA" id="ARBA00012708"/>
    </source>
</evidence>
<keyword evidence="6" id="KW-1185">Reference proteome</keyword>
<evidence type="ECO:0000256" key="3">
    <source>
        <dbReference type="ARBA" id="ARBA00023277"/>
    </source>
</evidence>
<dbReference type="OrthoDB" id="4664297at2759"/>
<comment type="catalytic activity">
    <reaction evidence="4">
        <text>alpha-D-galactosyl-(1-&gt;3)-1D-myo-inositol + sucrose = raffinose + myo-inositol</text>
        <dbReference type="Rhea" id="RHEA:20161"/>
        <dbReference type="ChEBI" id="CHEBI:16634"/>
        <dbReference type="ChEBI" id="CHEBI:17268"/>
        <dbReference type="ChEBI" id="CHEBI:17505"/>
        <dbReference type="ChEBI" id="CHEBI:17992"/>
        <dbReference type="EC" id="2.4.1.82"/>
    </reaction>
</comment>
<comment type="similarity">
    <text evidence="1">Belongs to the glycosyl hydrolases 36 family.</text>
</comment>
<dbReference type="PANTHER" id="PTHR31268:SF29">
    <property type="entry name" value="GALACTINOL--SUCROSE GALACTOSYLTRANSFERASE 1-RELATED"/>
    <property type="match status" value="1"/>
</dbReference>
<accession>A0A0K9NRI0</accession>
<dbReference type="SUPFAM" id="SSF51445">
    <property type="entry name" value="(Trans)glycosidases"/>
    <property type="match status" value="1"/>
</dbReference>
<dbReference type="InterPro" id="IPR008811">
    <property type="entry name" value="Glycosyl_hydrolases_36"/>
</dbReference>
<comment type="caution">
    <text evidence="5">The sequence shown here is derived from an EMBL/GenBank/DDBJ whole genome shotgun (WGS) entry which is preliminary data.</text>
</comment>
<dbReference type="Pfam" id="PF05691">
    <property type="entry name" value="Raffinose_syn"/>
    <property type="match status" value="1"/>
</dbReference>
<gene>
    <name evidence="5" type="ORF">ZOSMA_6G01290</name>
</gene>
<dbReference type="EMBL" id="LFYR01001803">
    <property type="protein sequence ID" value="KMZ59198.1"/>
    <property type="molecule type" value="Genomic_DNA"/>
</dbReference>
<protein>
    <recommendedName>
        <fullName evidence="2">galactinol--sucrose galactosyltransferase</fullName>
        <ecNumber evidence="2">2.4.1.82</ecNumber>
    </recommendedName>
</protein>
<evidence type="ECO:0000313" key="6">
    <source>
        <dbReference type="Proteomes" id="UP000036987"/>
    </source>
</evidence>
<dbReference type="OMA" id="KTNLIHD"/>
<dbReference type="AlphaFoldDB" id="A0A0K9NRI0"/>
<dbReference type="InterPro" id="IPR013785">
    <property type="entry name" value="Aldolase_TIM"/>
</dbReference>
<dbReference type="Proteomes" id="UP000036987">
    <property type="component" value="Unassembled WGS sequence"/>
</dbReference>
<dbReference type="STRING" id="29655.A0A0K9NRI0"/>
<dbReference type="InterPro" id="IPR017853">
    <property type="entry name" value="GH"/>
</dbReference>
<keyword evidence="3" id="KW-0119">Carbohydrate metabolism</keyword>